<keyword evidence="3 6" id="KW-0812">Transmembrane</keyword>
<feature type="transmembrane region" description="Helical" evidence="6">
    <location>
        <begin position="84"/>
        <end position="103"/>
    </location>
</feature>
<feature type="transmembrane region" description="Helical" evidence="6">
    <location>
        <begin position="192"/>
        <end position="218"/>
    </location>
</feature>
<accession>A0A918VQ43</accession>
<reference evidence="7" key="1">
    <citation type="journal article" date="2014" name="Int. J. Syst. Evol. Microbiol.">
        <title>Complete genome sequence of Corynebacterium casei LMG S-19264T (=DSM 44701T), isolated from a smear-ripened cheese.</title>
        <authorList>
            <consortium name="US DOE Joint Genome Institute (JGI-PGF)"/>
            <person name="Walter F."/>
            <person name="Albersmeier A."/>
            <person name="Kalinowski J."/>
            <person name="Ruckert C."/>
        </authorList>
    </citation>
    <scope>NUCLEOTIDE SEQUENCE</scope>
    <source>
        <strain evidence="7">KCTC 12711</strain>
    </source>
</reference>
<proteinExistence type="inferred from homology"/>
<name>A0A918VQ43_9GAMM</name>
<dbReference type="EMBL" id="BMXA01000007">
    <property type="protein sequence ID" value="GHA18682.1"/>
    <property type="molecule type" value="Genomic_DNA"/>
</dbReference>
<dbReference type="GO" id="GO:0016020">
    <property type="term" value="C:membrane"/>
    <property type="evidence" value="ECO:0007669"/>
    <property type="project" value="UniProtKB-SubCell"/>
</dbReference>
<dbReference type="PANTHER" id="PTHR31885:SF6">
    <property type="entry name" value="GH04784P"/>
    <property type="match status" value="1"/>
</dbReference>
<evidence type="ECO:0000256" key="5">
    <source>
        <dbReference type="ARBA" id="ARBA00023136"/>
    </source>
</evidence>
<feature type="transmembrane region" description="Helical" evidence="6">
    <location>
        <begin position="164"/>
        <end position="186"/>
    </location>
</feature>
<protein>
    <recommendedName>
        <fullName evidence="9">Lysoplasmalogenase</fullName>
    </recommendedName>
</protein>
<reference evidence="7" key="2">
    <citation type="submission" date="2020-09" db="EMBL/GenBank/DDBJ databases">
        <authorList>
            <person name="Sun Q."/>
            <person name="Kim S."/>
        </authorList>
    </citation>
    <scope>NUCLEOTIDE SEQUENCE</scope>
    <source>
        <strain evidence="7">KCTC 12711</strain>
    </source>
</reference>
<dbReference type="RefSeq" id="WP_229794324.1">
    <property type="nucleotide sequence ID" value="NZ_BMXA01000007.1"/>
</dbReference>
<evidence type="ECO:0008006" key="9">
    <source>
        <dbReference type="Google" id="ProtNLM"/>
    </source>
</evidence>
<evidence type="ECO:0000256" key="4">
    <source>
        <dbReference type="ARBA" id="ARBA00022989"/>
    </source>
</evidence>
<evidence type="ECO:0000313" key="7">
    <source>
        <dbReference type="EMBL" id="GHA18682.1"/>
    </source>
</evidence>
<evidence type="ECO:0000256" key="6">
    <source>
        <dbReference type="SAM" id="Phobius"/>
    </source>
</evidence>
<evidence type="ECO:0000256" key="3">
    <source>
        <dbReference type="ARBA" id="ARBA00022692"/>
    </source>
</evidence>
<keyword evidence="5 6" id="KW-0472">Membrane</keyword>
<evidence type="ECO:0000256" key="2">
    <source>
        <dbReference type="ARBA" id="ARBA00007375"/>
    </source>
</evidence>
<comment type="caution">
    <text evidence="7">The sequence shown here is derived from an EMBL/GenBank/DDBJ whole genome shotgun (WGS) entry which is preliminary data.</text>
</comment>
<dbReference type="PROSITE" id="PS51257">
    <property type="entry name" value="PROKAR_LIPOPROTEIN"/>
    <property type="match status" value="1"/>
</dbReference>
<dbReference type="PANTHER" id="PTHR31885">
    <property type="entry name" value="GH04784P"/>
    <property type="match status" value="1"/>
</dbReference>
<keyword evidence="4 6" id="KW-1133">Transmembrane helix</keyword>
<feature type="transmembrane region" description="Helical" evidence="6">
    <location>
        <begin position="110"/>
        <end position="130"/>
    </location>
</feature>
<organism evidence="7 8">
    <name type="scientific">Arenicella chitinivorans</name>
    <dbReference type="NCBI Taxonomy" id="1329800"/>
    <lineage>
        <taxon>Bacteria</taxon>
        <taxon>Pseudomonadati</taxon>
        <taxon>Pseudomonadota</taxon>
        <taxon>Gammaproteobacteria</taxon>
        <taxon>Arenicellales</taxon>
        <taxon>Arenicellaceae</taxon>
        <taxon>Arenicella</taxon>
    </lineage>
</organism>
<dbReference type="Pfam" id="PF07947">
    <property type="entry name" value="YhhN"/>
    <property type="match status" value="1"/>
</dbReference>
<gene>
    <name evidence="7" type="ORF">GCM10008090_30360</name>
</gene>
<comment type="similarity">
    <text evidence="2">Belongs to the TMEM86 family.</text>
</comment>
<dbReference type="Proteomes" id="UP000614811">
    <property type="component" value="Unassembled WGS sequence"/>
</dbReference>
<evidence type="ECO:0000256" key="1">
    <source>
        <dbReference type="ARBA" id="ARBA00004141"/>
    </source>
</evidence>
<dbReference type="InterPro" id="IPR012506">
    <property type="entry name" value="TMEM86B-like"/>
</dbReference>
<dbReference type="GO" id="GO:0016787">
    <property type="term" value="F:hydrolase activity"/>
    <property type="evidence" value="ECO:0007669"/>
    <property type="project" value="TreeGrafter"/>
</dbReference>
<keyword evidence="8" id="KW-1185">Reference proteome</keyword>
<sequence>MGSGWVKQIVLIAAIVFAACAAIASEYAGMRVAFMALKPLTTILIIALFWQLANGLGSIELRVMFGALCLCLLGDTLLLFDALFVFGLTAFLFAHLGFIVVFARAYGLRLSWFPTLVIGSAAVGYFSLLFPHLGVLTVPVAVYLSVIISMVLCAVGMASYSGSAVARGVALGAIVFAISDSVIAYNKFLQPVWWSSLVILSFYWLAMTLLAMLVPPLLKQAHIERGSRL</sequence>
<evidence type="ECO:0000313" key="8">
    <source>
        <dbReference type="Proteomes" id="UP000614811"/>
    </source>
</evidence>
<feature type="transmembrane region" description="Helical" evidence="6">
    <location>
        <begin position="136"/>
        <end position="157"/>
    </location>
</feature>
<dbReference type="AlphaFoldDB" id="A0A918VQ43"/>
<comment type="subcellular location">
    <subcellularLocation>
        <location evidence="1">Membrane</location>
        <topology evidence="1">Multi-pass membrane protein</topology>
    </subcellularLocation>
</comment>